<evidence type="ECO:0000256" key="5">
    <source>
        <dbReference type="ARBA" id="ARBA00023004"/>
    </source>
</evidence>
<evidence type="ECO:0000256" key="3">
    <source>
        <dbReference type="ARBA" id="ARBA00022723"/>
    </source>
</evidence>
<keyword evidence="2 7" id="KW-0349">Heme</keyword>
<keyword evidence="6" id="KW-0503">Monooxygenase</keyword>
<dbReference type="InterPro" id="IPR001128">
    <property type="entry name" value="Cyt_P450"/>
</dbReference>
<feature type="binding site" description="axial binding residue" evidence="7">
    <location>
        <position position="322"/>
    </location>
    <ligand>
        <name>heme</name>
        <dbReference type="ChEBI" id="CHEBI:30413"/>
    </ligand>
    <ligandPart>
        <name>Fe</name>
        <dbReference type="ChEBI" id="CHEBI:18248"/>
    </ligandPart>
</feature>
<dbReference type="GO" id="GO:0005506">
    <property type="term" value="F:iron ion binding"/>
    <property type="evidence" value="ECO:0007669"/>
    <property type="project" value="InterPro"/>
</dbReference>
<dbReference type="Pfam" id="PF00067">
    <property type="entry name" value="p450"/>
    <property type="match status" value="2"/>
</dbReference>
<evidence type="ECO:0000313" key="10">
    <source>
        <dbReference type="Proteomes" id="UP000677054"/>
    </source>
</evidence>
<dbReference type="InterPro" id="IPR050705">
    <property type="entry name" value="Cytochrome_P450_3A"/>
</dbReference>
<evidence type="ECO:0008006" key="11">
    <source>
        <dbReference type="Google" id="ProtNLM"/>
    </source>
</evidence>
<keyword evidence="4" id="KW-0560">Oxidoreductase</keyword>
<gene>
    <name evidence="9" type="ORF">DSTB1V02_LOCUS10561</name>
</gene>
<dbReference type="Gene3D" id="1.10.630.10">
    <property type="entry name" value="Cytochrome P450"/>
    <property type="match status" value="2"/>
</dbReference>
<dbReference type="GO" id="GO:0020037">
    <property type="term" value="F:heme binding"/>
    <property type="evidence" value="ECO:0007669"/>
    <property type="project" value="InterPro"/>
</dbReference>
<keyword evidence="3 7" id="KW-0479">Metal-binding</keyword>
<evidence type="ECO:0000256" key="4">
    <source>
        <dbReference type="ARBA" id="ARBA00023002"/>
    </source>
</evidence>
<dbReference type="GO" id="GO:0008395">
    <property type="term" value="F:steroid hydroxylase activity"/>
    <property type="evidence" value="ECO:0007669"/>
    <property type="project" value="TreeGrafter"/>
</dbReference>
<name>A0A7R9AAY3_9CRUS</name>
<keyword evidence="5 7" id="KW-0408">Iron</keyword>
<dbReference type="EMBL" id="LR902593">
    <property type="protein sequence ID" value="CAD7250792.1"/>
    <property type="molecule type" value="Genomic_DNA"/>
</dbReference>
<comment type="cofactor">
    <cofactor evidence="7">
        <name>heme</name>
        <dbReference type="ChEBI" id="CHEBI:30413"/>
    </cofactor>
</comment>
<feature type="region of interest" description="Disordered" evidence="8">
    <location>
        <begin position="328"/>
        <end position="359"/>
    </location>
</feature>
<evidence type="ECO:0000256" key="8">
    <source>
        <dbReference type="SAM" id="MobiDB-lite"/>
    </source>
</evidence>
<evidence type="ECO:0000256" key="6">
    <source>
        <dbReference type="ARBA" id="ARBA00023033"/>
    </source>
</evidence>
<dbReference type="PANTHER" id="PTHR24302:SF15">
    <property type="entry name" value="FATTY-ACID PEROXYGENASE"/>
    <property type="match status" value="1"/>
</dbReference>
<proteinExistence type="inferred from homology"/>
<evidence type="ECO:0000313" key="9">
    <source>
        <dbReference type="EMBL" id="CAD7250792.1"/>
    </source>
</evidence>
<evidence type="ECO:0000256" key="2">
    <source>
        <dbReference type="ARBA" id="ARBA00022617"/>
    </source>
</evidence>
<feature type="compositionally biased region" description="Basic and acidic residues" evidence="8">
    <location>
        <begin position="328"/>
        <end position="358"/>
    </location>
</feature>
<dbReference type="PANTHER" id="PTHR24302">
    <property type="entry name" value="CYTOCHROME P450 FAMILY 3"/>
    <property type="match status" value="1"/>
</dbReference>
<accession>A0A7R9AAY3</accession>
<organism evidence="9">
    <name type="scientific">Darwinula stevensoni</name>
    <dbReference type="NCBI Taxonomy" id="69355"/>
    <lineage>
        <taxon>Eukaryota</taxon>
        <taxon>Metazoa</taxon>
        <taxon>Ecdysozoa</taxon>
        <taxon>Arthropoda</taxon>
        <taxon>Crustacea</taxon>
        <taxon>Oligostraca</taxon>
        <taxon>Ostracoda</taxon>
        <taxon>Podocopa</taxon>
        <taxon>Podocopida</taxon>
        <taxon>Darwinulocopina</taxon>
        <taxon>Darwinuloidea</taxon>
        <taxon>Darwinulidae</taxon>
        <taxon>Darwinula</taxon>
    </lineage>
</organism>
<dbReference type="AlphaFoldDB" id="A0A7R9AAY3"/>
<evidence type="ECO:0000256" key="1">
    <source>
        <dbReference type="ARBA" id="ARBA00010617"/>
    </source>
</evidence>
<dbReference type="InterPro" id="IPR036396">
    <property type="entry name" value="Cyt_P450_sf"/>
</dbReference>
<dbReference type="OrthoDB" id="2789670at2759"/>
<sequence length="379" mass="43421">MEILGVEIPVSCLLLLASLALLYECLTWTWGTWSRRGIPEVKPWIVVGSRLTVYKGISISRDDFIMTSMGCHFVPCRIQMECPRDDSLLLGYFGGFAFDIIASYGFGVEISSMKDADNPFVKNALRLLSNENVDTPIVLLPMAFPKLMLYMELFPPETNDFFVKLIKEMVEARKEKPDAGTRNDFLGIIIQALKELEENEDYQRLGITQTVLEAQLMLFFLKNSIKNSNSILKNSVVVHVPREPRQERRKKAIRPLGVWLSCNFKNIVIPKDTLIQIPLSALHRDEKEFPEPEAWKPERFLEKKRVHDPYAYLPVGIGPRMCIGERLPQENDPLRLRPRAEGAGDREDGGDPRKKPEYQRGFLFLVQPTDLVVGFRPLR</sequence>
<keyword evidence="10" id="KW-1185">Reference proteome</keyword>
<reference evidence="9" key="1">
    <citation type="submission" date="2020-11" db="EMBL/GenBank/DDBJ databases">
        <authorList>
            <person name="Tran Van P."/>
        </authorList>
    </citation>
    <scope>NUCLEOTIDE SEQUENCE</scope>
</reference>
<protein>
    <recommendedName>
        <fullName evidence="11">Cytochrome P450</fullName>
    </recommendedName>
</protein>
<dbReference type="SUPFAM" id="SSF48264">
    <property type="entry name" value="Cytochrome P450"/>
    <property type="match status" value="1"/>
</dbReference>
<comment type="similarity">
    <text evidence="1">Belongs to the cytochrome P450 family.</text>
</comment>
<dbReference type="PRINTS" id="PR00463">
    <property type="entry name" value="EP450I"/>
</dbReference>
<dbReference type="Proteomes" id="UP000677054">
    <property type="component" value="Unassembled WGS sequence"/>
</dbReference>
<dbReference type="InterPro" id="IPR002401">
    <property type="entry name" value="Cyt_P450_E_grp-I"/>
</dbReference>
<dbReference type="GO" id="GO:0016705">
    <property type="term" value="F:oxidoreductase activity, acting on paired donors, with incorporation or reduction of molecular oxygen"/>
    <property type="evidence" value="ECO:0007669"/>
    <property type="project" value="InterPro"/>
</dbReference>
<evidence type="ECO:0000256" key="7">
    <source>
        <dbReference type="PIRSR" id="PIRSR602401-1"/>
    </source>
</evidence>
<dbReference type="EMBL" id="CAJPEV010003076">
    <property type="protein sequence ID" value="CAG0898847.1"/>
    <property type="molecule type" value="Genomic_DNA"/>
</dbReference>